<accession>A0ABP7KAT2</accession>
<reference evidence="2" key="1">
    <citation type="journal article" date="2019" name="Int. J. Syst. Evol. Microbiol.">
        <title>The Global Catalogue of Microorganisms (GCM) 10K type strain sequencing project: providing services to taxonomists for standard genome sequencing and annotation.</title>
        <authorList>
            <consortium name="The Broad Institute Genomics Platform"/>
            <consortium name="The Broad Institute Genome Sequencing Center for Infectious Disease"/>
            <person name="Wu L."/>
            <person name="Ma J."/>
        </authorList>
    </citation>
    <scope>NUCLEOTIDE SEQUENCE [LARGE SCALE GENOMIC DNA]</scope>
    <source>
        <strain evidence="2">JCM 17021</strain>
    </source>
</reference>
<gene>
    <name evidence="1" type="ORF">GCM10022381_12940</name>
</gene>
<evidence type="ECO:0000313" key="1">
    <source>
        <dbReference type="EMBL" id="GAA3871241.1"/>
    </source>
</evidence>
<dbReference type="Proteomes" id="UP001501803">
    <property type="component" value="Unassembled WGS sequence"/>
</dbReference>
<keyword evidence="2" id="KW-1185">Reference proteome</keyword>
<sequence length="137" mass="14765">MDVRSELFVTVPHEVSIELVEKRLARPAFRPDRVDVDLLPAIIIGAVSAATTVVVTEVTKATIKGIVAAIRRWAGKAAQGSEVTITVATQTTARATVLVSADSDRSFDELEETLFDAFTRAEPQVKITVTDEQTAQG</sequence>
<organism evidence="1 2">
    <name type="scientific">Leifsonia kafniensis</name>
    <dbReference type="NCBI Taxonomy" id="475957"/>
    <lineage>
        <taxon>Bacteria</taxon>
        <taxon>Bacillati</taxon>
        <taxon>Actinomycetota</taxon>
        <taxon>Actinomycetes</taxon>
        <taxon>Micrococcales</taxon>
        <taxon>Microbacteriaceae</taxon>
        <taxon>Leifsonia</taxon>
    </lineage>
</organism>
<evidence type="ECO:0000313" key="2">
    <source>
        <dbReference type="Proteomes" id="UP001501803"/>
    </source>
</evidence>
<evidence type="ECO:0008006" key="3">
    <source>
        <dbReference type="Google" id="ProtNLM"/>
    </source>
</evidence>
<protein>
    <recommendedName>
        <fullName evidence="3">Asp23/Gls24 family envelope stress response protein</fullName>
    </recommendedName>
</protein>
<comment type="caution">
    <text evidence="1">The sequence shown here is derived from an EMBL/GenBank/DDBJ whole genome shotgun (WGS) entry which is preliminary data.</text>
</comment>
<name>A0ABP7KAT2_9MICO</name>
<dbReference type="EMBL" id="BAABCN010000002">
    <property type="protein sequence ID" value="GAA3871241.1"/>
    <property type="molecule type" value="Genomic_DNA"/>
</dbReference>
<proteinExistence type="predicted"/>
<dbReference type="RefSeq" id="WP_345063617.1">
    <property type="nucleotide sequence ID" value="NZ_BAABCN010000002.1"/>
</dbReference>